<accession>A0A061HD57</accession>
<evidence type="ECO:0000313" key="3">
    <source>
        <dbReference type="Proteomes" id="UP000053664"/>
    </source>
</evidence>
<protein>
    <submittedName>
        <fullName evidence="2">Uncharacterized protein</fullName>
    </submittedName>
</protein>
<dbReference type="EMBL" id="KE361629">
    <property type="protein sequence ID" value="EPQ29975.1"/>
    <property type="molecule type" value="Genomic_DNA"/>
</dbReference>
<dbReference type="AlphaFoldDB" id="A0A061HD57"/>
<dbReference type="RefSeq" id="XP_007878353.1">
    <property type="nucleotide sequence ID" value="XM_007880162.1"/>
</dbReference>
<dbReference type="KEGG" id="pfp:PFL1_02648"/>
<evidence type="ECO:0000313" key="2">
    <source>
        <dbReference type="EMBL" id="EPQ29975.1"/>
    </source>
</evidence>
<reference evidence="2 3" key="1">
    <citation type="journal article" date="2013" name="Plant Cell">
        <title>The transition from a phytopathogenic smut ancestor to an anamorphic biocontrol agent deciphered by comparative whole-genome analysis.</title>
        <authorList>
            <person name="Lefebvre F."/>
            <person name="Joly D.L."/>
            <person name="Labbe C."/>
            <person name="Teichmann B."/>
            <person name="Linning R."/>
            <person name="Belzile F."/>
            <person name="Bakkeren G."/>
            <person name="Belanger R.R."/>
        </authorList>
    </citation>
    <scope>NUCLEOTIDE SEQUENCE [LARGE SCALE GENOMIC DNA]</scope>
    <source>
        <strain evidence="2 3">PF-1</strain>
    </source>
</reference>
<feature type="compositionally biased region" description="Low complexity" evidence="1">
    <location>
        <begin position="271"/>
        <end position="282"/>
    </location>
</feature>
<organism evidence="2 3">
    <name type="scientific">Pseudozyma flocculosa PF-1</name>
    <dbReference type="NCBI Taxonomy" id="1277687"/>
    <lineage>
        <taxon>Eukaryota</taxon>
        <taxon>Fungi</taxon>
        <taxon>Dikarya</taxon>
        <taxon>Basidiomycota</taxon>
        <taxon>Ustilaginomycotina</taxon>
        <taxon>Ustilaginomycetes</taxon>
        <taxon>Ustilaginales</taxon>
        <taxon>Ustilaginaceae</taxon>
        <taxon>Pseudozyma</taxon>
    </lineage>
</organism>
<dbReference type="HOGENOM" id="CLU_963548_0_0_1"/>
<proteinExistence type="predicted"/>
<feature type="region of interest" description="Disordered" evidence="1">
    <location>
        <begin position="248"/>
        <end position="289"/>
    </location>
</feature>
<gene>
    <name evidence="2" type="ORF">PFL1_02648</name>
</gene>
<name>A0A061HD57_9BASI</name>
<dbReference type="GeneID" id="19316765"/>
<dbReference type="Proteomes" id="UP000053664">
    <property type="component" value="Unassembled WGS sequence"/>
</dbReference>
<sequence>MHLAGITTSIELLTKNGKETLEESLVTENEEQVCAFARICSVRSVPFQIKLDRGAGPSSAKDFAVRLKLDDKEVRSETLWRSNERVLTIRGVRVSPDKMASMVFLPVGLSKEETIQNSQREEGNTIEILVYHVENIREHPALPGFSFIPAKRKRLPFTHKIGLGEEWTPEEGPTYLYDTVFCGHYEFLAEFTYTYGPRKAPTAAALAYEALKAGALQKEQAQKSKSVDDLKRKVASLEKQLAQMQRDKAADASKFGPIPAIPNFKKDKGADAAPSSSSADGIDWVKLDL</sequence>
<evidence type="ECO:0000256" key="1">
    <source>
        <dbReference type="SAM" id="MobiDB-lite"/>
    </source>
</evidence>